<feature type="region of interest" description="Disordered" evidence="1">
    <location>
        <begin position="1"/>
        <end position="29"/>
    </location>
</feature>
<gene>
    <name evidence="2" type="ORF">METZ01_LOCUS44693</name>
</gene>
<sequence>MVTVAPTRPDRQSRGRACAGRRYRSGYHA</sequence>
<feature type="compositionally biased region" description="Basic residues" evidence="1">
    <location>
        <begin position="19"/>
        <end position="29"/>
    </location>
</feature>
<proteinExistence type="predicted"/>
<accession>A0A381RLJ2</accession>
<reference evidence="2" key="1">
    <citation type="submission" date="2018-05" db="EMBL/GenBank/DDBJ databases">
        <authorList>
            <person name="Lanie J.A."/>
            <person name="Ng W.-L."/>
            <person name="Kazmierczak K.M."/>
            <person name="Andrzejewski T.M."/>
            <person name="Davidsen T.M."/>
            <person name="Wayne K.J."/>
            <person name="Tettelin H."/>
            <person name="Glass J.I."/>
            <person name="Rusch D."/>
            <person name="Podicherti R."/>
            <person name="Tsui H.-C.T."/>
            <person name="Winkler M.E."/>
        </authorList>
    </citation>
    <scope>NUCLEOTIDE SEQUENCE</scope>
</reference>
<organism evidence="2">
    <name type="scientific">marine metagenome</name>
    <dbReference type="NCBI Taxonomy" id="408172"/>
    <lineage>
        <taxon>unclassified sequences</taxon>
        <taxon>metagenomes</taxon>
        <taxon>ecological metagenomes</taxon>
    </lineage>
</organism>
<evidence type="ECO:0000256" key="1">
    <source>
        <dbReference type="SAM" id="MobiDB-lite"/>
    </source>
</evidence>
<dbReference type="EMBL" id="UINC01002009">
    <property type="protein sequence ID" value="SUZ91839.1"/>
    <property type="molecule type" value="Genomic_DNA"/>
</dbReference>
<name>A0A381RLJ2_9ZZZZ</name>
<evidence type="ECO:0000313" key="2">
    <source>
        <dbReference type="EMBL" id="SUZ91839.1"/>
    </source>
</evidence>
<protein>
    <submittedName>
        <fullName evidence="2">Uncharacterized protein</fullName>
    </submittedName>
</protein>
<dbReference type="AlphaFoldDB" id="A0A381RLJ2"/>